<dbReference type="InterPro" id="IPR029063">
    <property type="entry name" value="SAM-dependent_MTases_sf"/>
</dbReference>
<dbReference type="InterPro" id="IPR046818">
    <property type="entry name" value="MmeI_C"/>
</dbReference>
<organism evidence="10 11">
    <name type="scientific">Allohahella marinimesophila</name>
    <dbReference type="NCBI Taxonomy" id="1054972"/>
    <lineage>
        <taxon>Bacteria</taxon>
        <taxon>Pseudomonadati</taxon>
        <taxon>Pseudomonadota</taxon>
        <taxon>Gammaproteobacteria</taxon>
        <taxon>Oceanospirillales</taxon>
        <taxon>Hahellaceae</taxon>
        <taxon>Allohahella</taxon>
    </lineage>
</organism>
<evidence type="ECO:0000259" key="9">
    <source>
        <dbReference type="Pfam" id="PF20473"/>
    </source>
</evidence>
<gene>
    <name evidence="10" type="ORF">GCM10022278_31890</name>
</gene>
<reference evidence="11" key="1">
    <citation type="journal article" date="2019" name="Int. J. Syst. Evol. Microbiol.">
        <title>The Global Catalogue of Microorganisms (GCM) 10K type strain sequencing project: providing services to taxonomists for standard genome sequencing and annotation.</title>
        <authorList>
            <consortium name="The Broad Institute Genomics Platform"/>
            <consortium name="The Broad Institute Genome Sequencing Center for Infectious Disease"/>
            <person name="Wu L."/>
            <person name="Ma J."/>
        </authorList>
    </citation>
    <scope>NUCLEOTIDE SEQUENCE [LARGE SCALE GENOMIC DNA]</scope>
    <source>
        <strain evidence="11">JCM 17555</strain>
    </source>
</reference>
<dbReference type="GO" id="GO:0008168">
    <property type="term" value="F:methyltransferase activity"/>
    <property type="evidence" value="ECO:0007669"/>
    <property type="project" value="UniProtKB-KW"/>
</dbReference>
<feature type="domain" description="MmeI-like DNA-methyltransferase" evidence="9">
    <location>
        <begin position="335"/>
        <end position="596"/>
    </location>
</feature>
<comment type="catalytic activity">
    <reaction evidence="4">
        <text>a 2'-deoxyadenosine in DNA + S-adenosyl-L-methionine = an N(6)-methyl-2'-deoxyadenosine in DNA + S-adenosyl-L-homocysteine + H(+)</text>
        <dbReference type="Rhea" id="RHEA:15197"/>
        <dbReference type="Rhea" id="RHEA-COMP:12418"/>
        <dbReference type="Rhea" id="RHEA-COMP:12419"/>
        <dbReference type="ChEBI" id="CHEBI:15378"/>
        <dbReference type="ChEBI" id="CHEBI:57856"/>
        <dbReference type="ChEBI" id="CHEBI:59789"/>
        <dbReference type="ChEBI" id="CHEBI:90615"/>
        <dbReference type="ChEBI" id="CHEBI:90616"/>
        <dbReference type="EC" id="2.1.1.72"/>
    </reaction>
</comment>
<evidence type="ECO:0000259" key="7">
    <source>
        <dbReference type="Pfam" id="PF20466"/>
    </source>
</evidence>
<dbReference type="InterPro" id="IPR046819">
    <property type="entry name" value="MmeI_hel"/>
</dbReference>
<dbReference type="InterPro" id="IPR046816">
    <property type="entry name" value="MmeI_Mtase"/>
</dbReference>
<evidence type="ECO:0000259" key="8">
    <source>
        <dbReference type="Pfam" id="PF20467"/>
    </source>
</evidence>
<evidence type="ECO:0000259" key="5">
    <source>
        <dbReference type="Pfam" id="PF20464"/>
    </source>
</evidence>
<dbReference type="Pfam" id="PF20464">
    <property type="entry name" value="MmeI_N"/>
    <property type="match status" value="1"/>
</dbReference>
<dbReference type="Pfam" id="PF20473">
    <property type="entry name" value="MmeI_Mtase"/>
    <property type="match status" value="1"/>
</dbReference>
<dbReference type="PROSITE" id="PS00092">
    <property type="entry name" value="N6_MTASE"/>
    <property type="match status" value="1"/>
</dbReference>
<sequence>MPLSWNEIKDRSVTFVREWEGESSEHAEAKSFWDDFFKVFGVSRRRIASFEKHVKKANGKDGFIDLFWPGVLLAEHKSLGKNLDSAYDQATDYFPGLSDKELPRYIIVSDFARFRIRNLDTDEAVEFPLTELSKNLSLFGFIAGYETREYKEQDPVNIKAAQKLAELHDALKDVGYEGHELEVYLVRILFCLFADDTGIFMPRSAFEDFIRVRTSEDGSDLAPHLNQIFQTLNTKPEKRFRNLDEQIEAFPYVNGRLFEEYLPQASFDRSMRETLLACCELDWGGISPAIFGSLFQGIMDAKVRRNLGAHYTSEKNILKVIGPLFMDGLWSEFDRIKSQRTKLAAFHAKLGRLNFFDPACGCGNFLVISYRELRLLELEVIKRLHARDQQQLSMDAVDQYVLVDVDQFHGIEIEEWPVQIARVAMWLIDHQMNLLVGKAFGQTLVRIPLKKSANVVHGNALHLDWNSVLAADKCNYVFGNPPFIGAKLMTRGQREDMAVACSDIPGAGLLDFVAAWYAKAIRYATTATRCAFVSTNSVCQGEQAPLLWGWMLSQNANIDFAHRTFKWRNEAKGVAAVHCVIVGFSQTSTQQKTIFDYQDIDGEPVLISAKNINPYLVDAPNILLTNRTRPICDVPKVGIGNKPIDGGYYLLTPEERKTLIRAEPKAKKLIKRWYGATEFLNSVERYCLWLADVEPSELRAMPAVTDIVQKVRRFRLGEIDAKSGRKSKGGQSSKALAATPTKFHVNNLPSSDYLLIPRHSSESRALIPMGFMSVDDLSGDANLISASASKFHFGVLQSAMHMAWVRTTCGRLESRYRYSAGIVYNNFPWPLQARDQQKEAISTAAQHVLDARSQFPGSTLADLYDPLSMPPALVRAHRALDRAVDAAYVKDGGKRSWATEADRVAFLFDQHQKILSLIPVKVAASKRAQTN</sequence>
<proteinExistence type="predicted"/>
<keyword evidence="3" id="KW-0808">Transferase</keyword>
<name>A0ABP7PVR8_9GAMM</name>
<feature type="domain" description="MmeI-like target recognition" evidence="7">
    <location>
        <begin position="619"/>
        <end position="830"/>
    </location>
</feature>
<evidence type="ECO:0000313" key="10">
    <source>
        <dbReference type="EMBL" id="GAA3972177.1"/>
    </source>
</evidence>
<accession>A0ABP7PVR8</accession>
<keyword evidence="2 10" id="KW-0489">Methyltransferase</keyword>
<dbReference type="SUPFAM" id="SSF53335">
    <property type="entry name" value="S-adenosyl-L-methionine-dependent methyltransferases"/>
    <property type="match status" value="1"/>
</dbReference>
<dbReference type="Pfam" id="PF20467">
    <property type="entry name" value="MmeI_C"/>
    <property type="match status" value="1"/>
</dbReference>
<dbReference type="InterPro" id="IPR002052">
    <property type="entry name" value="DNA_methylase_N6_adenine_CS"/>
</dbReference>
<evidence type="ECO:0000256" key="1">
    <source>
        <dbReference type="ARBA" id="ARBA00011900"/>
    </source>
</evidence>
<dbReference type="Pfam" id="PF20465">
    <property type="entry name" value="MmeI_hel"/>
    <property type="match status" value="1"/>
</dbReference>
<feature type="domain" description="MmeI-like helicase spacer" evidence="6">
    <location>
        <begin position="179"/>
        <end position="258"/>
    </location>
</feature>
<dbReference type="InterPro" id="IPR050953">
    <property type="entry name" value="N4_N6_ade-DNA_methylase"/>
</dbReference>
<evidence type="ECO:0000256" key="4">
    <source>
        <dbReference type="ARBA" id="ARBA00047942"/>
    </source>
</evidence>
<dbReference type="PANTHER" id="PTHR33841:SF1">
    <property type="entry name" value="DNA METHYLTRANSFERASE A"/>
    <property type="match status" value="1"/>
</dbReference>
<dbReference type="Proteomes" id="UP001501337">
    <property type="component" value="Unassembled WGS sequence"/>
</dbReference>
<dbReference type="InterPro" id="IPR046817">
    <property type="entry name" value="MmeI_N"/>
</dbReference>
<evidence type="ECO:0000256" key="2">
    <source>
        <dbReference type="ARBA" id="ARBA00022603"/>
    </source>
</evidence>
<dbReference type="EMBL" id="BAABBO010000014">
    <property type="protein sequence ID" value="GAA3972177.1"/>
    <property type="molecule type" value="Genomic_DNA"/>
</dbReference>
<dbReference type="Pfam" id="PF20466">
    <property type="entry name" value="MmeI_TRD"/>
    <property type="match status" value="1"/>
</dbReference>
<dbReference type="InterPro" id="IPR046820">
    <property type="entry name" value="MmeI_TRD"/>
</dbReference>
<comment type="caution">
    <text evidence="10">The sequence shown here is derived from an EMBL/GenBank/DDBJ whole genome shotgun (WGS) entry which is preliminary data.</text>
</comment>
<dbReference type="EC" id="2.1.1.72" evidence="1"/>
<evidence type="ECO:0000259" key="6">
    <source>
        <dbReference type="Pfam" id="PF20465"/>
    </source>
</evidence>
<evidence type="ECO:0000256" key="3">
    <source>
        <dbReference type="ARBA" id="ARBA00022679"/>
    </source>
</evidence>
<protein>
    <recommendedName>
        <fullName evidence="1">site-specific DNA-methyltransferase (adenine-specific)</fullName>
        <ecNumber evidence="1">2.1.1.72</ecNumber>
    </recommendedName>
</protein>
<evidence type="ECO:0000313" key="11">
    <source>
        <dbReference type="Proteomes" id="UP001501337"/>
    </source>
</evidence>
<feature type="domain" description="MmeI-like C-terminal" evidence="8">
    <location>
        <begin position="834"/>
        <end position="916"/>
    </location>
</feature>
<dbReference type="Gene3D" id="3.40.50.150">
    <property type="entry name" value="Vaccinia Virus protein VP39"/>
    <property type="match status" value="1"/>
</dbReference>
<feature type="domain" description="MmeI-like N-terminal" evidence="5">
    <location>
        <begin position="11"/>
        <end position="173"/>
    </location>
</feature>
<dbReference type="GO" id="GO:0032259">
    <property type="term" value="P:methylation"/>
    <property type="evidence" value="ECO:0007669"/>
    <property type="project" value="UniProtKB-KW"/>
</dbReference>
<dbReference type="RefSeq" id="WP_344808179.1">
    <property type="nucleotide sequence ID" value="NZ_BAABBO010000014.1"/>
</dbReference>
<dbReference type="PANTHER" id="PTHR33841">
    <property type="entry name" value="DNA METHYLTRANSFERASE YEEA-RELATED"/>
    <property type="match status" value="1"/>
</dbReference>
<keyword evidence="11" id="KW-1185">Reference proteome</keyword>